<dbReference type="PANTHER" id="PTHR40057:SF1">
    <property type="entry name" value="SLR1162 PROTEIN"/>
    <property type="match status" value="1"/>
</dbReference>
<feature type="transmembrane region" description="Helical" evidence="1">
    <location>
        <begin position="162"/>
        <end position="182"/>
    </location>
</feature>
<keyword evidence="1" id="KW-0472">Membrane</keyword>
<sequence length="198" mass="22780">MSNNRIANHASKMSDIYLNEVTSVICRNIKPGHEKDYDNWLKRYLALQRSAPGYRSITIIIPGGGKSSYRYIIRKFDNKADMEKWDNSKETLKLIDEANKYSTRHYETSTGLETWFTLPGLKTLSQSPPPKWKMAIVIFFAAYVISIASRNLLSPFIGEWSLFANTAIFSAILVVLLTYFALPILSRVFRRWLYPGNI</sequence>
<evidence type="ECO:0008006" key="4">
    <source>
        <dbReference type="Google" id="ProtNLM"/>
    </source>
</evidence>
<keyword evidence="3" id="KW-1185">Reference proteome</keyword>
<evidence type="ECO:0000313" key="2">
    <source>
        <dbReference type="EMBL" id="ALI35754.1"/>
    </source>
</evidence>
<dbReference type="Gene3D" id="3.30.70.100">
    <property type="match status" value="1"/>
</dbReference>
<dbReference type="InterPro" id="IPR011008">
    <property type="entry name" value="Dimeric_a/b-barrel"/>
</dbReference>
<gene>
    <name evidence="2" type="ORF">NMY3_01551</name>
</gene>
<evidence type="ECO:0000313" key="3">
    <source>
        <dbReference type="Proteomes" id="UP000058925"/>
    </source>
</evidence>
<dbReference type="KEGG" id="taa:NMY3_01551"/>
<dbReference type="OrthoDB" id="8216at2157"/>
<protein>
    <recommendedName>
        <fullName evidence="4">Antibiotic biosynthesis monooxygenase</fullName>
    </recommendedName>
</protein>
<dbReference type="RefSeq" id="WP_196818163.1">
    <property type="nucleotide sequence ID" value="NZ_CP012850.1"/>
</dbReference>
<feature type="transmembrane region" description="Helical" evidence="1">
    <location>
        <begin position="132"/>
        <end position="150"/>
    </location>
</feature>
<dbReference type="SUPFAM" id="SSF54909">
    <property type="entry name" value="Dimeric alpha+beta barrel"/>
    <property type="match status" value="1"/>
</dbReference>
<dbReference type="Proteomes" id="UP000058925">
    <property type="component" value="Chromosome"/>
</dbReference>
<name>A0A654LWB1_9ARCH</name>
<keyword evidence="1" id="KW-0812">Transmembrane</keyword>
<organism evidence="2 3">
    <name type="scientific">Candidatus Nitrosocosmicus oleophilus</name>
    <dbReference type="NCBI Taxonomy" id="1353260"/>
    <lineage>
        <taxon>Archaea</taxon>
        <taxon>Nitrososphaerota</taxon>
        <taxon>Nitrososphaeria</taxon>
        <taxon>Nitrososphaerales</taxon>
        <taxon>Nitrososphaeraceae</taxon>
        <taxon>Candidatus Nitrosocosmicus</taxon>
    </lineage>
</organism>
<keyword evidence="1" id="KW-1133">Transmembrane helix</keyword>
<dbReference type="AlphaFoldDB" id="A0A654LWB1"/>
<accession>A0A654LWB1</accession>
<evidence type="ECO:0000256" key="1">
    <source>
        <dbReference type="SAM" id="Phobius"/>
    </source>
</evidence>
<dbReference type="EMBL" id="CP012850">
    <property type="protein sequence ID" value="ALI35754.1"/>
    <property type="molecule type" value="Genomic_DNA"/>
</dbReference>
<dbReference type="GeneID" id="60421596"/>
<dbReference type="PANTHER" id="PTHR40057">
    <property type="entry name" value="SLR1162 PROTEIN"/>
    <property type="match status" value="1"/>
</dbReference>
<proteinExistence type="predicted"/>
<reference evidence="3" key="1">
    <citation type="submission" date="2015-10" db="EMBL/GenBank/DDBJ databases">
        <title>Niche specialization of a soil ammonia-oxidizing archaeon, Candidatus Nitrosocosmicus oleophilus.</title>
        <authorList>
            <person name="Jung M.-Y."/>
            <person name="Rhee S.-K."/>
        </authorList>
    </citation>
    <scope>NUCLEOTIDE SEQUENCE [LARGE SCALE GENOMIC DNA]</scope>
    <source>
        <strain evidence="3">MY3</strain>
    </source>
</reference>
<dbReference type="InterPro" id="IPR038762">
    <property type="entry name" value="ABM_predict"/>
</dbReference>